<evidence type="ECO:0000256" key="8">
    <source>
        <dbReference type="SAM" id="Phobius"/>
    </source>
</evidence>
<evidence type="ECO:0000259" key="9">
    <source>
        <dbReference type="Pfam" id="PF13231"/>
    </source>
</evidence>
<keyword evidence="11" id="KW-1185">Reference proteome</keyword>
<dbReference type="PANTHER" id="PTHR33908:SF11">
    <property type="entry name" value="MEMBRANE PROTEIN"/>
    <property type="match status" value="1"/>
</dbReference>
<accession>A0ABQ6FPJ8</accession>
<feature type="transmembrane region" description="Helical" evidence="8">
    <location>
        <begin position="250"/>
        <end position="269"/>
    </location>
</feature>
<keyword evidence="6 8" id="KW-1133">Transmembrane helix</keyword>
<keyword evidence="3" id="KW-0328">Glycosyltransferase</keyword>
<dbReference type="PANTHER" id="PTHR33908">
    <property type="entry name" value="MANNOSYLTRANSFERASE YKCB-RELATED"/>
    <property type="match status" value="1"/>
</dbReference>
<dbReference type="InterPro" id="IPR038731">
    <property type="entry name" value="RgtA/B/C-like"/>
</dbReference>
<feature type="domain" description="Glycosyltransferase RgtA/B/C/D-like" evidence="9">
    <location>
        <begin position="12"/>
        <end position="138"/>
    </location>
</feature>
<dbReference type="EMBL" id="BSRI01000001">
    <property type="protein sequence ID" value="GLV55632.1"/>
    <property type="molecule type" value="Genomic_DNA"/>
</dbReference>
<gene>
    <name evidence="10" type="ORF">KDH_24760</name>
</gene>
<evidence type="ECO:0000256" key="3">
    <source>
        <dbReference type="ARBA" id="ARBA00022676"/>
    </source>
</evidence>
<comment type="subcellular location">
    <subcellularLocation>
        <location evidence="1">Cell membrane</location>
        <topology evidence="1">Multi-pass membrane protein</topology>
    </subcellularLocation>
</comment>
<reference evidence="10 11" key="1">
    <citation type="submission" date="2023-02" db="EMBL/GenBank/DDBJ databases">
        <title>Dictyobacter halimunensis sp. nov., a new member of the class Ktedonobacteria from forest soil in a geothermal area.</title>
        <authorList>
            <person name="Rachmania M.K."/>
            <person name="Ningsih F."/>
            <person name="Sakai Y."/>
            <person name="Yabe S."/>
            <person name="Yokota A."/>
            <person name="Sjamsuridzal W."/>
        </authorList>
    </citation>
    <scope>NUCLEOTIDE SEQUENCE [LARGE SCALE GENOMIC DNA]</scope>
    <source>
        <strain evidence="10 11">S3.2.2.5</strain>
    </source>
</reference>
<feature type="transmembrane region" description="Helical" evidence="8">
    <location>
        <begin position="9"/>
        <end position="32"/>
    </location>
</feature>
<evidence type="ECO:0000256" key="7">
    <source>
        <dbReference type="ARBA" id="ARBA00023136"/>
    </source>
</evidence>
<feature type="transmembrane region" description="Helical" evidence="8">
    <location>
        <begin position="227"/>
        <end position="244"/>
    </location>
</feature>
<dbReference type="Proteomes" id="UP001344906">
    <property type="component" value="Unassembled WGS sequence"/>
</dbReference>
<feature type="transmembrane region" description="Helical" evidence="8">
    <location>
        <begin position="203"/>
        <end position="220"/>
    </location>
</feature>
<feature type="transmembrane region" description="Helical" evidence="8">
    <location>
        <begin position="44"/>
        <end position="77"/>
    </location>
</feature>
<proteinExistence type="predicted"/>
<evidence type="ECO:0000256" key="1">
    <source>
        <dbReference type="ARBA" id="ARBA00004651"/>
    </source>
</evidence>
<comment type="caution">
    <text evidence="10">The sequence shown here is derived from an EMBL/GenBank/DDBJ whole genome shotgun (WGS) entry which is preliminary data.</text>
</comment>
<feature type="transmembrane region" description="Helical" evidence="8">
    <location>
        <begin position="278"/>
        <end position="299"/>
    </location>
</feature>
<evidence type="ECO:0000256" key="4">
    <source>
        <dbReference type="ARBA" id="ARBA00022679"/>
    </source>
</evidence>
<name>A0ABQ6FPJ8_9CHLR</name>
<evidence type="ECO:0000256" key="2">
    <source>
        <dbReference type="ARBA" id="ARBA00022475"/>
    </source>
</evidence>
<keyword evidence="7 8" id="KW-0472">Membrane</keyword>
<dbReference type="Pfam" id="PF13231">
    <property type="entry name" value="PMT_2"/>
    <property type="match status" value="1"/>
</dbReference>
<keyword evidence="4" id="KW-0808">Transferase</keyword>
<sequence>MLGGSDADYYMAGIIISNVFFFLALVFLYLLVDELFDASIARMSIFYLAFAPYALFFFIGYTEALFLFLCILVFFCLQKAIKTRRLIYWLLAGIGGLFAALSRSQGVLLAVPFLVVFIQQYFSRQNFSTTTWRQKILAFIPIVLIPLGVGIYMLYLWHTKGDPLLFSKAEALGWGRKLTPPWISVANAIKAALLPDMLQIQNILNLASLAGAIIALMMGWRRLPLHYTIFAALLIIFPLLYPLGKADGLTALPRYMLIIFPIAIIFASYKGPRFEKVLLALTFPIFTVTILLFISHYWVA</sequence>
<organism evidence="10 11">
    <name type="scientific">Dictyobacter halimunensis</name>
    <dbReference type="NCBI Taxonomy" id="3026934"/>
    <lineage>
        <taxon>Bacteria</taxon>
        <taxon>Bacillati</taxon>
        <taxon>Chloroflexota</taxon>
        <taxon>Ktedonobacteria</taxon>
        <taxon>Ktedonobacterales</taxon>
        <taxon>Dictyobacteraceae</taxon>
        <taxon>Dictyobacter</taxon>
    </lineage>
</organism>
<evidence type="ECO:0000313" key="10">
    <source>
        <dbReference type="EMBL" id="GLV55632.1"/>
    </source>
</evidence>
<feature type="transmembrane region" description="Helical" evidence="8">
    <location>
        <begin position="86"/>
        <end position="101"/>
    </location>
</feature>
<keyword evidence="5 8" id="KW-0812">Transmembrane</keyword>
<keyword evidence="2" id="KW-1003">Cell membrane</keyword>
<feature type="transmembrane region" description="Helical" evidence="8">
    <location>
        <begin position="136"/>
        <end position="157"/>
    </location>
</feature>
<evidence type="ECO:0000256" key="5">
    <source>
        <dbReference type="ARBA" id="ARBA00022692"/>
    </source>
</evidence>
<evidence type="ECO:0000256" key="6">
    <source>
        <dbReference type="ARBA" id="ARBA00022989"/>
    </source>
</evidence>
<evidence type="ECO:0000313" key="11">
    <source>
        <dbReference type="Proteomes" id="UP001344906"/>
    </source>
</evidence>
<dbReference type="InterPro" id="IPR050297">
    <property type="entry name" value="LipidA_mod_glycosyltrf_83"/>
</dbReference>
<protein>
    <recommendedName>
        <fullName evidence="9">Glycosyltransferase RgtA/B/C/D-like domain-containing protein</fullName>
    </recommendedName>
</protein>